<proteinExistence type="inferred from homology"/>
<dbReference type="Pfam" id="PF01979">
    <property type="entry name" value="Amidohydro_1"/>
    <property type="match status" value="1"/>
</dbReference>
<feature type="domain" description="Amidohydrolase-related" evidence="3">
    <location>
        <begin position="948"/>
        <end position="1041"/>
    </location>
</feature>
<keyword evidence="5" id="KW-1185">Reference proteome</keyword>
<evidence type="ECO:0000256" key="1">
    <source>
        <dbReference type="ARBA" id="ARBA00009820"/>
    </source>
</evidence>
<evidence type="ECO:0000313" key="5">
    <source>
        <dbReference type="Proteomes" id="UP000659388"/>
    </source>
</evidence>
<dbReference type="SUPFAM" id="SSF51556">
    <property type="entry name" value="Metallo-dependent hydrolases"/>
    <property type="match status" value="1"/>
</dbReference>
<dbReference type="GO" id="GO:0016810">
    <property type="term" value="F:hydrolase activity, acting on carbon-nitrogen (but not peptide) bonds"/>
    <property type="evidence" value="ECO:0007669"/>
    <property type="project" value="InterPro"/>
</dbReference>
<dbReference type="Proteomes" id="UP000659388">
    <property type="component" value="Unassembled WGS sequence"/>
</dbReference>
<dbReference type="SUPFAM" id="SSF51338">
    <property type="entry name" value="Composite domain of metallo-dependent hydrolases"/>
    <property type="match status" value="1"/>
</dbReference>
<dbReference type="InterPro" id="IPR032466">
    <property type="entry name" value="Metal_Hydrolase"/>
</dbReference>
<sequence>MKYLYLCVLLCIAGIATAQDKKEWDVAVPEGEWNFKEMELSTSEGTWMNLDVSPDGSQVVFDLLGDIYIMPTAGGKATALRSGLPFEVQPRFNPDGTKISFTSDAGGGDNIWVMNTDGSDAHQVTKEDFRLLNNAIWTPDGDYLIARKHFTSGRSLGAGEMWMYHITGGSGLQLTKRKNDQQDVNEPYASPDGKYLYYCEDVYPGGYFQYNKDPNSQIYQVHRYDMETGEVSSVTGGPGGACRPTISNNGKYLAFVKRVRTKTVLYLHDLATGEEWPIYDKLNKDQQEAWAIFGTYPNFDWSPDDKYIYFWAEGKIKKIEVGTSLVTDIPFEVENNIKIAEALKFKRDINPDKFEVKDIRNAVTSPDGKWLVFNALGRLYRKELPNGEPERITSSKEFEFEPAFTPDGNTLVYVSWEDENMGAVKRVSLKGRKRQPVEVTSEKGIYRTPSISPDGKTIVYVKESGNSTLGGTFDKNPGIYSISIDGGEGQRITEGGEYPQFNASGDRIFYQTGGYFFGNLTKRLKSVNLDGDNEITHVESKYANRLIPSPDNKWVAFMNLHKAYLAPLPLTGQTLDIDPNSKSVPVAPITRDAGINLHWSADSKKIHWTLGDEYFTNDINERFTFLEGSPDSIPPVDTVGVKVALEADSYRPSGIIAFTGATIITMEGDQVIENGTIVINGNKIEAIGDASVAIPAGAKVYDVQGKTIMPGFVDVHAHVSAFGYGITPQKHWPLYANLAYGVTTAHDPSANTETVFALSELIKAGEMTGPRLFSTGIILYGADGDFKAKINSLEDARSALRRTKAFGAFSVKSYNQPRRNQRQQVIQAARELNMLVVPEGGSTFYHNMTMVMDGHTGIEHNIPVAPVYKDVLELWGNSNSGYTPTLIVNYGGLNGEYYFYQNYNVWEDEKLLTFYPRGIIDSRSRYRTMAPEEEYQNGHILVSETCKALADHGVKVNLGAHGQLHGLGAHWELWMLKQGGMSNMEALKAATINGANYLGIDEQVGSLKEGKLADLIVLDKNPLNGITNTNSVRYTMANGRLYDAATMNEVGNHERERTKFYWENNKYNQSFDWHETAESYMRVGCSCEADH</sequence>
<dbReference type="Gene3D" id="2.120.10.30">
    <property type="entry name" value="TolB, C-terminal domain"/>
    <property type="match status" value="3"/>
</dbReference>
<dbReference type="SUPFAM" id="SSF82171">
    <property type="entry name" value="DPP6 N-terminal domain-like"/>
    <property type="match status" value="2"/>
</dbReference>
<gene>
    <name evidence="4" type="ORF">JL102_20925</name>
</gene>
<dbReference type="InterPro" id="IPR011042">
    <property type="entry name" value="6-blade_b-propeller_TolB-like"/>
</dbReference>
<feature type="chain" id="PRO_5037498090" evidence="2">
    <location>
        <begin position="19"/>
        <end position="1091"/>
    </location>
</feature>
<dbReference type="PANTHER" id="PTHR36842">
    <property type="entry name" value="PROTEIN TOLB HOMOLOG"/>
    <property type="match status" value="1"/>
</dbReference>
<comment type="similarity">
    <text evidence="1">Belongs to the TolB family.</text>
</comment>
<dbReference type="Gene3D" id="2.30.40.10">
    <property type="entry name" value="Urease, subunit C, domain 1"/>
    <property type="match status" value="2"/>
</dbReference>
<dbReference type="PANTHER" id="PTHR36842:SF1">
    <property type="entry name" value="PROTEIN TOLB"/>
    <property type="match status" value="1"/>
</dbReference>
<dbReference type="EMBL" id="JAESIY010000014">
    <property type="protein sequence ID" value="MBL3658627.1"/>
    <property type="molecule type" value="Genomic_DNA"/>
</dbReference>
<accession>A0A937FBJ6</accession>
<dbReference type="AlphaFoldDB" id="A0A937FBJ6"/>
<protein>
    <submittedName>
        <fullName evidence="4">PD40 domain-containing protein</fullName>
    </submittedName>
</protein>
<dbReference type="Gene3D" id="3.20.20.140">
    <property type="entry name" value="Metal-dependent hydrolases"/>
    <property type="match status" value="2"/>
</dbReference>
<evidence type="ECO:0000313" key="4">
    <source>
        <dbReference type="EMBL" id="MBL3658627.1"/>
    </source>
</evidence>
<evidence type="ECO:0000256" key="2">
    <source>
        <dbReference type="SAM" id="SignalP"/>
    </source>
</evidence>
<evidence type="ECO:0000259" key="3">
    <source>
        <dbReference type="Pfam" id="PF01979"/>
    </source>
</evidence>
<dbReference type="RefSeq" id="WP_202246419.1">
    <property type="nucleotide sequence ID" value="NZ_JAESIY010000014.1"/>
</dbReference>
<organism evidence="4 5">
    <name type="scientific">Fulvivirga sediminis</name>
    <dbReference type="NCBI Taxonomy" id="2803949"/>
    <lineage>
        <taxon>Bacteria</taxon>
        <taxon>Pseudomonadati</taxon>
        <taxon>Bacteroidota</taxon>
        <taxon>Cytophagia</taxon>
        <taxon>Cytophagales</taxon>
        <taxon>Fulvivirgaceae</taxon>
        <taxon>Fulvivirga</taxon>
    </lineage>
</organism>
<reference evidence="4" key="1">
    <citation type="submission" date="2021-01" db="EMBL/GenBank/DDBJ databases">
        <title>Fulvivirga kasyanovii gen. nov., sp nov., a novel member of the phylum Bacteroidetes isolated from seawater in a mussel farm.</title>
        <authorList>
            <person name="Zhao L.-H."/>
            <person name="Wang Z.-J."/>
        </authorList>
    </citation>
    <scope>NUCLEOTIDE SEQUENCE</scope>
    <source>
        <strain evidence="4">2943</strain>
    </source>
</reference>
<dbReference type="InterPro" id="IPR011659">
    <property type="entry name" value="WD40"/>
</dbReference>
<dbReference type="InterPro" id="IPR006680">
    <property type="entry name" value="Amidohydro-rel"/>
</dbReference>
<keyword evidence="2" id="KW-0732">Signal</keyword>
<dbReference type="InterPro" id="IPR011059">
    <property type="entry name" value="Metal-dep_hydrolase_composite"/>
</dbReference>
<comment type="caution">
    <text evidence="4">The sequence shown here is derived from an EMBL/GenBank/DDBJ whole genome shotgun (WGS) entry which is preliminary data.</text>
</comment>
<feature type="signal peptide" evidence="2">
    <location>
        <begin position="1"/>
        <end position="18"/>
    </location>
</feature>
<dbReference type="Pfam" id="PF07676">
    <property type="entry name" value="PD40"/>
    <property type="match status" value="4"/>
</dbReference>
<name>A0A937FBJ6_9BACT</name>